<dbReference type="Pfam" id="PF12900">
    <property type="entry name" value="Pyridox_ox_2"/>
    <property type="match status" value="1"/>
</dbReference>
<dbReference type="InterPro" id="IPR012349">
    <property type="entry name" value="Split_barrel_FMN-bd"/>
</dbReference>
<dbReference type="EMBL" id="BCMJ01000012">
    <property type="protein sequence ID" value="GAX09000.1"/>
    <property type="molecule type" value="Genomic_DNA"/>
</dbReference>
<dbReference type="RefSeq" id="WP_098826204.1">
    <property type="nucleotide sequence ID" value="NZ_BCMJ01000012.1"/>
</dbReference>
<evidence type="ECO:0000313" key="1">
    <source>
        <dbReference type="EMBL" id="GAX09000.1"/>
    </source>
</evidence>
<dbReference type="Proteomes" id="UP000223370">
    <property type="component" value="Unassembled WGS sequence"/>
</dbReference>
<keyword evidence="2" id="KW-1185">Reference proteome</keyword>
<sequence>MRRTDREVTDEATKLEIIDQARVINLGILDFPAPYVVPTNYGYEFNDHHLVLYIHGASTGKKRGLIAANPDVSFSIIADSSLDTPKNESPLSNFSYFYRSVLGTGKATLVSDPTEKEHALRSLLKHEVGREMPGEISAKDLAHVGVIRIDVTQFTGKVHSAK</sequence>
<name>A0A1Z5J4I6_9LACO</name>
<dbReference type="SUPFAM" id="SSF50475">
    <property type="entry name" value="FMN-binding split barrel"/>
    <property type="match status" value="1"/>
</dbReference>
<dbReference type="PANTHER" id="PTHR34071">
    <property type="entry name" value="5-NITROIMIDAZOLE ANTIBIOTICS RESISTANCE PROTEIN, NIMA-FAMILY-RELATED PROTEIN-RELATED"/>
    <property type="match status" value="1"/>
</dbReference>
<accession>A0A1Z5J4I6</accession>
<dbReference type="AlphaFoldDB" id="A0A1Z5J4I6"/>
<evidence type="ECO:0000313" key="2">
    <source>
        <dbReference type="Proteomes" id="UP000223370"/>
    </source>
</evidence>
<gene>
    <name evidence="1" type="ORF">IWT5_02170</name>
</gene>
<dbReference type="PANTHER" id="PTHR34071:SF2">
    <property type="entry name" value="FLAVIN-NUCLEOTIDE-BINDING PROTEIN"/>
    <property type="match status" value="1"/>
</dbReference>
<dbReference type="InterPro" id="IPR024747">
    <property type="entry name" value="Pyridox_Oxase-rel"/>
</dbReference>
<dbReference type="OrthoDB" id="9794935at2"/>
<dbReference type="Gene3D" id="2.30.110.10">
    <property type="entry name" value="Electron Transport, Fmn-binding Protein, Chain A"/>
    <property type="match status" value="1"/>
</dbReference>
<reference evidence="1 2" key="1">
    <citation type="submission" date="2015-11" db="EMBL/GenBank/DDBJ databases">
        <title>Draft genome sequences of new species of the genus Lactobacillus isolated from orchardgrass silage.</title>
        <authorList>
            <person name="Tohno M."/>
            <person name="Tanizawa Y."/>
            <person name="Arita M."/>
        </authorList>
    </citation>
    <scope>NUCLEOTIDE SEQUENCE [LARGE SCALE GENOMIC DNA]</scope>
    <source>
        <strain evidence="1 2">IWT5</strain>
    </source>
</reference>
<protein>
    <submittedName>
        <fullName evidence="1">Flavin-nucleotide-binding protein</fullName>
    </submittedName>
</protein>
<proteinExistence type="predicted"/>
<comment type="caution">
    <text evidence="1">The sequence shown here is derived from an EMBL/GenBank/DDBJ whole genome shotgun (WGS) entry which is preliminary data.</text>
</comment>
<organism evidence="1 2">
    <name type="scientific">Secundilactobacillus silagincola</name>
    <dbReference type="NCBI Taxonomy" id="1714681"/>
    <lineage>
        <taxon>Bacteria</taxon>
        <taxon>Bacillati</taxon>
        <taxon>Bacillota</taxon>
        <taxon>Bacilli</taxon>
        <taxon>Lactobacillales</taxon>
        <taxon>Lactobacillaceae</taxon>
        <taxon>Secundilactobacillus</taxon>
    </lineage>
</organism>